<dbReference type="GeneID" id="72064600"/>
<dbReference type="OrthoDB" id="2288868at2759"/>
<evidence type="ECO:0000313" key="16">
    <source>
        <dbReference type="Proteomes" id="UP000829364"/>
    </source>
</evidence>
<feature type="compositionally biased region" description="Low complexity" evidence="14">
    <location>
        <begin position="37"/>
        <end position="64"/>
    </location>
</feature>
<feature type="compositionally biased region" description="Acidic residues" evidence="14">
    <location>
        <begin position="114"/>
        <end position="129"/>
    </location>
</feature>
<comment type="subcellular location">
    <subcellularLocation>
        <location evidence="2">Chromosome</location>
        <location evidence="2">Telomere</location>
    </subcellularLocation>
    <subcellularLocation>
        <location evidence="1">Nucleus</location>
    </subcellularLocation>
</comment>
<dbReference type="AlphaFoldDB" id="A0A9Q8V7M3"/>
<dbReference type="InterPro" id="IPR014849">
    <property type="entry name" value="EKC/KEOPS_Gon7"/>
</dbReference>
<keyword evidence="6" id="KW-0158">Chromosome</keyword>
<evidence type="ECO:0000256" key="13">
    <source>
        <dbReference type="ARBA" id="ARBA00025393"/>
    </source>
</evidence>
<dbReference type="GO" id="GO:0000781">
    <property type="term" value="C:chromosome, telomeric region"/>
    <property type="evidence" value="ECO:0007669"/>
    <property type="project" value="UniProtKB-SubCell"/>
</dbReference>
<evidence type="ECO:0000256" key="10">
    <source>
        <dbReference type="ARBA" id="ARBA00023159"/>
    </source>
</evidence>
<evidence type="ECO:0000256" key="12">
    <source>
        <dbReference type="ARBA" id="ARBA00023242"/>
    </source>
</evidence>
<feature type="region of interest" description="Disordered" evidence="14">
    <location>
        <begin position="1"/>
        <end position="21"/>
    </location>
</feature>
<dbReference type="Proteomes" id="UP000829364">
    <property type="component" value="Chromosome 2"/>
</dbReference>
<evidence type="ECO:0000256" key="7">
    <source>
        <dbReference type="ARBA" id="ARBA00022694"/>
    </source>
</evidence>
<dbReference type="GO" id="GO:0008033">
    <property type="term" value="P:tRNA processing"/>
    <property type="evidence" value="ECO:0007669"/>
    <property type="project" value="UniProtKB-KW"/>
</dbReference>
<comment type="subunit">
    <text evidence="4">Component of the EKC/KEOPS complex composed of at least BUD32, CGI121, GON7, KAE1 and PCC1; the whole complex dimerizes.</text>
</comment>
<evidence type="ECO:0000256" key="1">
    <source>
        <dbReference type="ARBA" id="ARBA00004123"/>
    </source>
</evidence>
<evidence type="ECO:0000256" key="11">
    <source>
        <dbReference type="ARBA" id="ARBA00023163"/>
    </source>
</evidence>
<feature type="region of interest" description="Disordered" evidence="14">
    <location>
        <begin position="83"/>
        <end position="129"/>
    </location>
</feature>
<dbReference type="GO" id="GO:0005634">
    <property type="term" value="C:nucleus"/>
    <property type="evidence" value="ECO:0007669"/>
    <property type="project" value="UniProtKB-SubCell"/>
</dbReference>
<sequence length="129" mass="13651">MSHPNSKATPTPKPLLTATYSSPANAPFALSKSIVAPVPAGPDATAAATTATTTTGSSAASAAAVDDKSRYLEALRRAVAETQDQVNRELTARMDEDNRNNSNNKARELALDEAKEEENYGEDVQDDED</sequence>
<feature type="region of interest" description="Disordered" evidence="14">
    <location>
        <begin position="37"/>
        <end position="66"/>
    </location>
</feature>
<evidence type="ECO:0000256" key="9">
    <source>
        <dbReference type="ARBA" id="ARBA00023015"/>
    </source>
</evidence>
<keyword evidence="10" id="KW-0010">Activator</keyword>
<accession>A0A9Q8V7M3</accession>
<dbReference type="RefSeq" id="XP_047839656.1">
    <property type="nucleotide sequence ID" value="XM_047983684.1"/>
</dbReference>
<feature type="compositionally biased region" description="Low complexity" evidence="14">
    <location>
        <begin position="7"/>
        <end position="19"/>
    </location>
</feature>
<evidence type="ECO:0000256" key="8">
    <source>
        <dbReference type="ARBA" id="ARBA00022895"/>
    </source>
</evidence>
<gene>
    <name evidence="15" type="ORF">JDV02_002639</name>
</gene>
<evidence type="ECO:0000256" key="3">
    <source>
        <dbReference type="ARBA" id="ARBA00008529"/>
    </source>
</evidence>
<keyword evidence="12" id="KW-0539">Nucleus</keyword>
<evidence type="ECO:0000256" key="4">
    <source>
        <dbReference type="ARBA" id="ARBA00011534"/>
    </source>
</evidence>
<reference evidence="15" key="1">
    <citation type="submission" date="2021-11" db="EMBL/GenBank/DDBJ databases">
        <title>Purpureocillium_takamizusanense_genome.</title>
        <authorList>
            <person name="Nguyen N.-H."/>
        </authorList>
    </citation>
    <scope>NUCLEOTIDE SEQUENCE</scope>
    <source>
        <strain evidence="15">PT3</strain>
    </source>
</reference>
<dbReference type="KEGG" id="ptkz:JDV02_002639"/>
<keyword evidence="8" id="KW-0779">Telomere</keyword>
<comment type="similarity">
    <text evidence="3">Belongs to the GON7 family.</text>
</comment>
<keyword evidence="11" id="KW-0804">Transcription</keyword>
<evidence type="ECO:0000256" key="5">
    <source>
        <dbReference type="ARBA" id="ARBA00019746"/>
    </source>
</evidence>
<proteinExistence type="inferred from homology"/>
<name>A0A9Q8V7M3_9HYPO</name>
<organism evidence="15 16">
    <name type="scientific">Purpureocillium takamizusanense</name>
    <dbReference type="NCBI Taxonomy" id="2060973"/>
    <lineage>
        <taxon>Eukaryota</taxon>
        <taxon>Fungi</taxon>
        <taxon>Dikarya</taxon>
        <taxon>Ascomycota</taxon>
        <taxon>Pezizomycotina</taxon>
        <taxon>Sordariomycetes</taxon>
        <taxon>Hypocreomycetidae</taxon>
        <taxon>Hypocreales</taxon>
        <taxon>Ophiocordycipitaceae</taxon>
        <taxon>Purpureocillium</taxon>
    </lineage>
</organism>
<keyword evidence="9" id="KW-0805">Transcription regulation</keyword>
<keyword evidence="7" id="KW-0819">tRNA processing</keyword>
<dbReference type="EMBL" id="CP086355">
    <property type="protein sequence ID" value="UNI16175.1"/>
    <property type="molecule type" value="Genomic_DNA"/>
</dbReference>
<dbReference type="Pfam" id="PF08738">
    <property type="entry name" value="Gon7"/>
    <property type="match status" value="1"/>
</dbReference>
<evidence type="ECO:0000256" key="6">
    <source>
        <dbReference type="ARBA" id="ARBA00022454"/>
    </source>
</evidence>
<evidence type="ECO:0000313" key="15">
    <source>
        <dbReference type="EMBL" id="UNI16175.1"/>
    </source>
</evidence>
<evidence type="ECO:0000256" key="2">
    <source>
        <dbReference type="ARBA" id="ARBA00004574"/>
    </source>
</evidence>
<feature type="compositionally biased region" description="Basic and acidic residues" evidence="14">
    <location>
        <begin position="86"/>
        <end position="113"/>
    </location>
</feature>
<evidence type="ECO:0000256" key="14">
    <source>
        <dbReference type="SAM" id="MobiDB-lite"/>
    </source>
</evidence>
<protein>
    <recommendedName>
        <fullName evidence="5">EKC/KEOPS complex subunit GON7</fullName>
    </recommendedName>
</protein>
<comment type="function">
    <text evidence="13">Component of the EKC/KEOPS complex that is required for the formation of a threonylcarbamoyl group on adenosine at position 37 (t(6)A37) in tRNAs that read codons beginning with adenine. The complex is probably involved in the transfer of the threonylcarbamoyl moiety of threonylcarbamoyl-AMP (TC-AMP) to the N6 group of A37. GON7 likely plays a supporting role to the catalytic subunit KAE1 in the complex. The EKC/KEOPS complex also promotes both telomere uncapping and telomere elongation. The complex is required for efficient recruitment of transcriptional coactivators.</text>
</comment>
<keyword evidence="16" id="KW-1185">Reference proteome</keyword>